<feature type="region of interest" description="Disordered" evidence="1">
    <location>
        <begin position="84"/>
        <end position="114"/>
    </location>
</feature>
<evidence type="ECO:0000256" key="2">
    <source>
        <dbReference type="SAM" id="SignalP"/>
    </source>
</evidence>
<accession>A0A841J056</accession>
<dbReference type="InterPro" id="IPR025737">
    <property type="entry name" value="FApF"/>
</dbReference>
<dbReference type="PROSITE" id="PS51257">
    <property type="entry name" value="PROKAR_LIPOPROTEIN"/>
    <property type="match status" value="1"/>
</dbReference>
<organism evidence="3 4">
    <name type="scientific">Sphingobium subterraneum</name>
    <dbReference type="NCBI Taxonomy" id="627688"/>
    <lineage>
        <taxon>Bacteria</taxon>
        <taxon>Pseudomonadati</taxon>
        <taxon>Pseudomonadota</taxon>
        <taxon>Alphaproteobacteria</taxon>
        <taxon>Sphingomonadales</taxon>
        <taxon>Sphingomonadaceae</taxon>
        <taxon>Sphingobium</taxon>
    </lineage>
</organism>
<dbReference type="EMBL" id="JACIJP010000003">
    <property type="protein sequence ID" value="MBB6124599.1"/>
    <property type="molecule type" value="Genomic_DNA"/>
</dbReference>
<dbReference type="Proteomes" id="UP000552700">
    <property type="component" value="Unassembled WGS sequence"/>
</dbReference>
<dbReference type="Pfam" id="PF13557">
    <property type="entry name" value="Phenol_MetA_deg"/>
    <property type="match status" value="1"/>
</dbReference>
<comment type="caution">
    <text evidence="3">The sequence shown here is derived from an EMBL/GenBank/DDBJ whole genome shotgun (WGS) entry which is preliminary data.</text>
</comment>
<name>A0A841J056_9SPHN</name>
<protein>
    <submittedName>
        <fullName evidence="3">Opacity protein-like surface antigen</fullName>
    </submittedName>
</protein>
<evidence type="ECO:0000313" key="4">
    <source>
        <dbReference type="Proteomes" id="UP000552700"/>
    </source>
</evidence>
<proteinExistence type="predicted"/>
<reference evidence="3 4" key="1">
    <citation type="submission" date="2020-08" db="EMBL/GenBank/DDBJ databases">
        <title>Genomic Encyclopedia of Type Strains, Phase IV (KMG-IV): sequencing the most valuable type-strain genomes for metagenomic binning, comparative biology and taxonomic classification.</title>
        <authorList>
            <person name="Goeker M."/>
        </authorList>
    </citation>
    <scope>NUCLEOTIDE SEQUENCE [LARGE SCALE GENOMIC DNA]</scope>
    <source>
        <strain evidence="3 4">DSM 102255</strain>
    </source>
</reference>
<evidence type="ECO:0000313" key="3">
    <source>
        <dbReference type="EMBL" id="MBB6124599.1"/>
    </source>
</evidence>
<keyword evidence="2" id="KW-0732">Signal</keyword>
<evidence type="ECO:0000256" key="1">
    <source>
        <dbReference type="SAM" id="MobiDB-lite"/>
    </source>
</evidence>
<dbReference type="AlphaFoldDB" id="A0A841J056"/>
<feature type="chain" id="PRO_5032712138" evidence="2">
    <location>
        <begin position="26"/>
        <end position="288"/>
    </location>
</feature>
<dbReference type="RefSeq" id="WP_184080806.1">
    <property type="nucleotide sequence ID" value="NZ_JACIJP010000003.1"/>
</dbReference>
<feature type="signal peptide" evidence="2">
    <location>
        <begin position="1"/>
        <end position="25"/>
    </location>
</feature>
<sequence length="288" mass="29801">MEQKLHVVALASVAVMACLPAIANAKDGSLTLSTGVSYSEGEYGDIEATKVFAVPVSLTYKNGPWKMRVSAPWVKIDGPASLIATPDGRGGSGSGSGSSNSGSGSGGSNVELEDGDRVIDDDVLTLTDNKRSGIGDASVSLTYSLDLGGDFYLEPSAKVKLPTASRKKRLGTGKVDVTLSGDLVKDIGDFSLYVHGRRKFAGKPEGSTIRSTWGTGGGASLNASEGVYVGADYDWQQSAFAGNKASSEITGWGSIGLTKNMRLTLYAITGLNSQSADFAGGASISYRF</sequence>
<gene>
    <name evidence="3" type="ORF">FHS92_002344</name>
</gene>
<keyword evidence="4" id="KW-1185">Reference proteome</keyword>